<comment type="subcellular location">
    <subcellularLocation>
        <location evidence="1">Cell envelope</location>
    </subcellularLocation>
</comment>
<dbReference type="GO" id="GO:0030313">
    <property type="term" value="C:cell envelope"/>
    <property type="evidence" value="ECO:0007669"/>
    <property type="project" value="UniProtKB-SubCell"/>
</dbReference>
<reference evidence="5 6" key="1">
    <citation type="submission" date="2012-11" db="EMBL/GenBank/DDBJ databases">
        <title>Whole genome sequence of Acidocella aminolytica 101 = DSM 11237.</title>
        <authorList>
            <person name="Azuma Y."/>
            <person name="Higashiura N."/>
            <person name="Hirakawa H."/>
            <person name="Matsushita K."/>
        </authorList>
    </citation>
    <scope>NUCLEOTIDE SEQUENCE [LARGE SCALE GENOMIC DNA]</scope>
    <source>
        <strain evidence="6">101 / DSM 11237</strain>
    </source>
</reference>
<keyword evidence="6" id="KW-1185">Reference proteome</keyword>
<name>A0A0D6PAM8_9PROT</name>
<dbReference type="EMBL" id="BANC01000009">
    <property type="protein sequence ID" value="GAN78805.1"/>
    <property type="molecule type" value="Genomic_DNA"/>
</dbReference>
<dbReference type="Proteomes" id="UP000032668">
    <property type="component" value="Unassembled WGS sequence"/>
</dbReference>
<evidence type="ECO:0000313" key="6">
    <source>
        <dbReference type="Proteomes" id="UP000032668"/>
    </source>
</evidence>
<feature type="transmembrane region" description="Helical" evidence="3">
    <location>
        <begin position="34"/>
        <end position="53"/>
    </location>
</feature>
<organism evidence="5 6">
    <name type="scientific">Acidocella aminolytica 101 = DSM 11237</name>
    <dbReference type="NCBI Taxonomy" id="1120923"/>
    <lineage>
        <taxon>Bacteria</taxon>
        <taxon>Pseudomonadati</taxon>
        <taxon>Pseudomonadota</taxon>
        <taxon>Alphaproteobacteria</taxon>
        <taxon>Acetobacterales</taxon>
        <taxon>Acidocellaceae</taxon>
        <taxon>Acidocella</taxon>
    </lineage>
</organism>
<dbReference type="PANTHER" id="PTHR30386:SF19">
    <property type="entry name" value="MULTIDRUG EXPORT PROTEIN EMRA-RELATED"/>
    <property type="match status" value="1"/>
</dbReference>
<evidence type="ECO:0000256" key="1">
    <source>
        <dbReference type="ARBA" id="ARBA00004196"/>
    </source>
</evidence>
<protein>
    <submittedName>
        <fullName evidence="5">Multidrug resistance efflux pump HlyD</fullName>
    </submittedName>
</protein>
<keyword evidence="3" id="KW-0472">Membrane</keyword>
<keyword evidence="3" id="KW-0812">Transmembrane</keyword>
<dbReference type="PANTHER" id="PTHR30386">
    <property type="entry name" value="MEMBRANE FUSION SUBUNIT OF EMRAB-TOLC MULTIDRUG EFFLUX PUMP"/>
    <property type="match status" value="1"/>
</dbReference>
<dbReference type="Pfam" id="PF25990">
    <property type="entry name" value="Beta-barrel_YknX"/>
    <property type="match status" value="1"/>
</dbReference>
<evidence type="ECO:0000256" key="2">
    <source>
        <dbReference type="SAM" id="MobiDB-lite"/>
    </source>
</evidence>
<gene>
    <name evidence="5" type="ORF">Aam_009_008</name>
</gene>
<dbReference type="SUPFAM" id="SSF56954">
    <property type="entry name" value="Outer membrane efflux proteins (OEP)"/>
    <property type="match status" value="1"/>
</dbReference>
<dbReference type="Gene3D" id="1.10.287.470">
    <property type="entry name" value="Helix hairpin bin"/>
    <property type="match status" value="2"/>
</dbReference>
<comment type="caution">
    <text evidence="5">The sequence shown here is derived from an EMBL/GenBank/DDBJ whole genome shotgun (WGS) entry which is preliminary data.</text>
</comment>
<evidence type="ECO:0000313" key="5">
    <source>
        <dbReference type="EMBL" id="GAN78805.1"/>
    </source>
</evidence>
<evidence type="ECO:0000259" key="4">
    <source>
        <dbReference type="Pfam" id="PF25990"/>
    </source>
</evidence>
<dbReference type="OrthoDB" id="9811754at2"/>
<sequence>MSQTNLTAGERSGREKAAPSPETAARRRARLRPVLMIGGIVLVALASLLYWLFGGRYVYTDDAYVNAAKVSLSTDVTGLVNQIYVQDNQYVAAGQKLFDLGQKSFAISVEAARAQLAQTVQDINAAKHGYQMAQAQIAAQQAQVESDKSNLARYAAVVKTGGATRAQYDDARFALQGDEAKLKQMQAVAGQQLAKLSGQPDIDPTKTPQYLAALANLNQALLNQQHSVVYAPYSGTVTHVEKLQPGMLLPAGTAAFGLVSNKDVYITAQPKENQMTWVRQGQSVNITVDAYPGKHWKGEVQSISPATGSQFSILPAQNSSGNWVKVVQRIPVRIKILSGPKDMTLRAGMSVEISIDTNHHRHLSDLF</sequence>
<dbReference type="Gene3D" id="2.40.50.100">
    <property type="match status" value="1"/>
</dbReference>
<dbReference type="InterPro" id="IPR050739">
    <property type="entry name" value="MFP"/>
</dbReference>
<dbReference type="AlphaFoldDB" id="A0A0D6PAM8"/>
<proteinExistence type="predicted"/>
<dbReference type="STRING" id="1120923.SAMN02746095_01432"/>
<dbReference type="GO" id="GO:0055085">
    <property type="term" value="P:transmembrane transport"/>
    <property type="evidence" value="ECO:0007669"/>
    <property type="project" value="InterPro"/>
</dbReference>
<feature type="domain" description="YknX-like beta-barrel" evidence="4">
    <location>
        <begin position="268"/>
        <end position="355"/>
    </location>
</feature>
<accession>A0A0D6PAM8</accession>
<evidence type="ECO:0000256" key="3">
    <source>
        <dbReference type="SAM" id="Phobius"/>
    </source>
</evidence>
<keyword evidence="3" id="KW-1133">Transmembrane helix</keyword>
<feature type="region of interest" description="Disordered" evidence="2">
    <location>
        <begin position="1"/>
        <end position="25"/>
    </location>
</feature>
<dbReference type="InterPro" id="IPR058636">
    <property type="entry name" value="Beta-barrel_YknX"/>
</dbReference>
<dbReference type="Gene3D" id="2.40.30.170">
    <property type="match status" value="1"/>
</dbReference>
<dbReference type="RefSeq" id="WP_048877301.1">
    <property type="nucleotide sequence ID" value="NZ_BANC01000009.1"/>
</dbReference>